<evidence type="ECO:0000313" key="5">
    <source>
        <dbReference type="EMBL" id="OPX48316.1"/>
    </source>
</evidence>
<gene>
    <name evidence="5" type="primary">yhbU</name>
    <name evidence="5" type="ORF">CLTHE_13090</name>
</gene>
<dbReference type="PANTHER" id="PTHR30217">
    <property type="entry name" value="PEPTIDASE U32 FAMILY"/>
    <property type="match status" value="1"/>
</dbReference>
<keyword evidence="1 5" id="KW-0645">Protease</keyword>
<dbReference type="PANTHER" id="PTHR30217:SF6">
    <property type="entry name" value="TRNA HYDROXYLATION PROTEIN P"/>
    <property type="match status" value="1"/>
</dbReference>
<dbReference type="Pfam" id="PF01136">
    <property type="entry name" value="Peptidase_U32"/>
    <property type="match status" value="1"/>
</dbReference>
<comment type="similarity">
    <text evidence="3">Belongs to the peptidase U32 family.</text>
</comment>
<dbReference type="Pfam" id="PF16325">
    <property type="entry name" value="Peptidase_U32_C"/>
    <property type="match status" value="1"/>
</dbReference>
<dbReference type="AlphaFoldDB" id="A0A1V4SXV2"/>
<protein>
    <submittedName>
        <fullName evidence="5">Putative protease YhbU</fullName>
        <ecNumber evidence="5">3.4.-.-</ecNumber>
    </submittedName>
</protein>
<dbReference type="RefSeq" id="WP_080022540.1">
    <property type="nucleotide sequence ID" value="NZ_LTAY01000034.1"/>
</dbReference>
<dbReference type="EC" id="3.4.-.-" evidence="5"/>
<dbReference type="GO" id="GO:0008233">
    <property type="term" value="F:peptidase activity"/>
    <property type="evidence" value="ECO:0007669"/>
    <property type="project" value="UniProtKB-KW"/>
</dbReference>
<name>A0A1V4SXV2_9CLOT</name>
<dbReference type="EMBL" id="LTAY01000034">
    <property type="protein sequence ID" value="OPX48316.1"/>
    <property type="molecule type" value="Genomic_DNA"/>
</dbReference>
<organism evidence="5 6">
    <name type="scientific">Clostridium thermobutyricum DSM 4928</name>
    <dbReference type="NCBI Taxonomy" id="1121339"/>
    <lineage>
        <taxon>Bacteria</taxon>
        <taxon>Bacillati</taxon>
        <taxon>Bacillota</taxon>
        <taxon>Clostridia</taxon>
        <taxon>Eubacteriales</taxon>
        <taxon>Clostridiaceae</taxon>
        <taxon>Clostridium</taxon>
    </lineage>
</organism>
<sequence length="414" mass="47589">MKKPELLAPAGNLEKLKIAIDFGADAVYMGGSKLNLRAFAGNFTNEEIEEAVKYCHDRGRKIYLVMNVFPRNFDFTGIEEYIKGIEKLGIDAIIVGDPGIIAIAREVAPNLDVHISTQANIVNWRSAKFWYDQGVKRIILAREMTFNEIKGFREHLPSECEIEAFVHGSMCMAYSGRCLISNYLIGRDANKGTCANVCRYKYYLVEETRPNEFFPVLEDDKGTYIMNSKDLCMIKHIPELVQSGIDSFKIEGRMKSEFYVASVVKAYREAIDSYFENPEGYRFKQEWMDILLKVSHRPYHSGFYFGKMGEQNYEESSYIRDYEIVGIVKEYDEETKIATIVQKNRVFEGDKVDVLRAHTPNFNVQLTNMYDVEKNKETDVANRAHMIFKVKVDSPLKENDMLIKAKNTIEIGSN</sequence>
<keyword evidence="2 5" id="KW-0378">Hydrolase</keyword>
<accession>A0A1V4SXV2</accession>
<dbReference type="Proteomes" id="UP000191448">
    <property type="component" value="Unassembled WGS sequence"/>
</dbReference>
<proteinExistence type="inferred from homology"/>
<dbReference type="SUPFAM" id="SSF51366">
    <property type="entry name" value="Ribulose-phoshate binding barrel"/>
    <property type="match status" value="1"/>
</dbReference>
<dbReference type="PROSITE" id="PS01276">
    <property type="entry name" value="PEPTIDASE_U32"/>
    <property type="match status" value="1"/>
</dbReference>
<evidence type="ECO:0000259" key="4">
    <source>
        <dbReference type="Pfam" id="PF16325"/>
    </source>
</evidence>
<evidence type="ECO:0000256" key="2">
    <source>
        <dbReference type="ARBA" id="ARBA00022801"/>
    </source>
</evidence>
<comment type="caution">
    <text evidence="5">The sequence shown here is derived from an EMBL/GenBank/DDBJ whole genome shotgun (WGS) entry which is preliminary data.</text>
</comment>
<dbReference type="Gene3D" id="2.40.30.10">
    <property type="entry name" value="Translation factors"/>
    <property type="match status" value="1"/>
</dbReference>
<dbReference type="InterPro" id="IPR051454">
    <property type="entry name" value="RNA/ubiquinone_mod_enzymes"/>
</dbReference>
<dbReference type="GO" id="GO:0006508">
    <property type="term" value="P:proteolysis"/>
    <property type="evidence" value="ECO:0007669"/>
    <property type="project" value="UniProtKB-KW"/>
</dbReference>
<evidence type="ECO:0000256" key="3">
    <source>
        <dbReference type="ARBA" id="ARBA00038374"/>
    </source>
</evidence>
<evidence type="ECO:0000313" key="6">
    <source>
        <dbReference type="Proteomes" id="UP000191448"/>
    </source>
</evidence>
<feature type="domain" description="Peptidase family U32 C-terminal" evidence="4">
    <location>
        <begin position="320"/>
        <end position="402"/>
    </location>
</feature>
<dbReference type="OrthoDB" id="9807498at2"/>
<dbReference type="InterPro" id="IPR001539">
    <property type="entry name" value="Peptidase_U32"/>
</dbReference>
<evidence type="ECO:0000256" key="1">
    <source>
        <dbReference type="ARBA" id="ARBA00022670"/>
    </source>
</evidence>
<reference evidence="5 6" key="1">
    <citation type="submission" date="2016-02" db="EMBL/GenBank/DDBJ databases">
        <title>Genome sequence of Clostridium thermobutyricum DSM 4928.</title>
        <authorList>
            <person name="Poehlein A."/>
            <person name="Daniel R."/>
        </authorList>
    </citation>
    <scope>NUCLEOTIDE SEQUENCE [LARGE SCALE GENOMIC DNA]</scope>
    <source>
        <strain evidence="5 6">DSM 4928</strain>
    </source>
</reference>
<dbReference type="InterPro" id="IPR032525">
    <property type="entry name" value="Peptidase_U32_C"/>
</dbReference>
<dbReference type="InterPro" id="IPR011060">
    <property type="entry name" value="RibuloseP-bd_barrel"/>
</dbReference>